<evidence type="ECO:0000313" key="2">
    <source>
        <dbReference type="EMBL" id="MFC4666527.1"/>
    </source>
</evidence>
<dbReference type="Pfam" id="PF01073">
    <property type="entry name" value="3Beta_HSD"/>
    <property type="match status" value="1"/>
</dbReference>
<sequence>MNTISNISNQPNILLVGAATRLGQAILKRLVETNWSGKIVVYDNKTGRNMSLFDKYREHITTYYGNISQDADNLTSALKEIDFVIDLHHFPRAKAFKKLQLAEEINVDGTQNLVTAIEKVDNNPLLLYVSSDSVYGDRLSAPMISVTDPVGPSLGDYDAITRIQAEKVIRGTSTEWIIYRPGLTLYPGNSLGGAELFRTPLSTRLEMIYYEDLVSAILNAYEQRNSLWNHTYNVGGGEECRIIYGDFLKRYFAILGMDQVEIPSHCFAERNSIGGYFADSDELNNILKFRKHTLEQFFEEMKKSRTLIKKVGSKLFGSIRGKNLFSQSEPLKAYKTGEKKKMKYFF</sequence>
<name>A0ABV9K928_9PORP</name>
<dbReference type="InterPro" id="IPR002225">
    <property type="entry name" value="3Beta_OHSteriod_DH/Estase"/>
</dbReference>
<dbReference type="Proteomes" id="UP001596020">
    <property type="component" value="Unassembled WGS sequence"/>
</dbReference>
<dbReference type="PANTHER" id="PTHR43000">
    <property type="entry name" value="DTDP-D-GLUCOSE 4,6-DEHYDRATASE-RELATED"/>
    <property type="match status" value="1"/>
</dbReference>
<dbReference type="EMBL" id="JBHSGO010000205">
    <property type="protein sequence ID" value="MFC4666527.1"/>
    <property type="molecule type" value="Genomic_DNA"/>
</dbReference>
<keyword evidence="3" id="KW-1185">Reference proteome</keyword>
<comment type="caution">
    <text evidence="2">The sequence shown here is derived from an EMBL/GenBank/DDBJ whole genome shotgun (WGS) entry which is preliminary data.</text>
</comment>
<accession>A0ABV9K928</accession>
<dbReference type="InterPro" id="IPR036291">
    <property type="entry name" value="NAD(P)-bd_dom_sf"/>
</dbReference>
<feature type="domain" description="3-beta hydroxysteroid dehydrogenase/isomerase" evidence="1">
    <location>
        <begin position="15"/>
        <end position="144"/>
    </location>
</feature>
<proteinExistence type="predicted"/>
<reference evidence="3" key="1">
    <citation type="journal article" date="2019" name="Int. J. Syst. Evol. Microbiol.">
        <title>The Global Catalogue of Microorganisms (GCM) 10K type strain sequencing project: providing services to taxonomists for standard genome sequencing and annotation.</title>
        <authorList>
            <consortium name="The Broad Institute Genomics Platform"/>
            <consortium name="The Broad Institute Genome Sequencing Center for Infectious Disease"/>
            <person name="Wu L."/>
            <person name="Ma J."/>
        </authorList>
    </citation>
    <scope>NUCLEOTIDE SEQUENCE [LARGE SCALE GENOMIC DNA]</scope>
    <source>
        <strain evidence="3">CGMCC 4.7357</strain>
    </source>
</reference>
<gene>
    <name evidence="2" type="ORF">ACFO3G_07970</name>
</gene>
<protein>
    <submittedName>
        <fullName evidence="2">NAD-dependent epimerase/dehydratase family protein</fullName>
    </submittedName>
</protein>
<evidence type="ECO:0000259" key="1">
    <source>
        <dbReference type="Pfam" id="PF01073"/>
    </source>
</evidence>
<evidence type="ECO:0000313" key="3">
    <source>
        <dbReference type="Proteomes" id="UP001596020"/>
    </source>
</evidence>
<dbReference type="Gene3D" id="3.40.50.720">
    <property type="entry name" value="NAD(P)-binding Rossmann-like Domain"/>
    <property type="match status" value="1"/>
</dbReference>
<dbReference type="SUPFAM" id="SSF51735">
    <property type="entry name" value="NAD(P)-binding Rossmann-fold domains"/>
    <property type="match status" value="1"/>
</dbReference>
<organism evidence="2 3">
    <name type="scientific">Falsiporphyromonas endometrii</name>
    <dbReference type="NCBI Taxonomy" id="1387297"/>
    <lineage>
        <taxon>Bacteria</taxon>
        <taxon>Pseudomonadati</taxon>
        <taxon>Bacteroidota</taxon>
        <taxon>Bacteroidia</taxon>
        <taxon>Bacteroidales</taxon>
        <taxon>Porphyromonadaceae</taxon>
        <taxon>Falsiporphyromonas</taxon>
    </lineage>
</organism>
<dbReference type="RefSeq" id="WP_380079681.1">
    <property type="nucleotide sequence ID" value="NZ_JBHSGO010000205.1"/>
</dbReference>